<feature type="region of interest" description="Disordered" evidence="1">
    <location>
        <begin position="1"/>
        <end position="111"/>
    </location>
</feature>
<evidence type="ECO:0000313" key="2">
    <source>
        <dbReference type="EMBL" id="CDI54860.1"/>
    </source>
</evidence>
<dbReference type="PANTHER" id="PTHR36452">
    <property type="entry name" value="CHROMOSOME 12, WHOLE GENOME SHOTGUN SEQUENCE"/>
    <property type="match status" value="1"/>
</dbReference>
<organism evidence="2">
    <name type="scientific">Melanopsichium pennsylvanicum 4</name>
    <dbReference type="NCBI Taxonomy" id="1398559"/>
    <lineage>
        <taxon>Eukaryota</taxon>
        <taxon>Fungi</taxon>
        <taxon>Dikarya</taxon>
        <taxon>Basidiomycota</taxon>
        <taxon>Ustilaginomycotina</taxon>
        <taxon>Ustilaginomycetes</taxon>
        <taxon>Ustilaginales</taxon>
        <taxon>Ustilaginaceae</taxon>
        <taxon>Melanopsichium</taxon>
    </lineage>
</organism>
<dbReference type="EMBL" id="HG529630">
    <property type="protein sequence ID" value="CDI54860.1"/>
    <property type="molecule type" value="Genomic_DNA"/>
</dbReference>
<feature type="compositionally biased region" description="Basic residues" evidence="1">
    <location>
        <begin position="1"/>
        <end position="12"/>
    </location>
</feature>
<feature type="compositionally biased region" description="Polar residues" evidence="1">
    <location>
        <begin position="79"/>
        <end position="99"/>
    </location>
</feature>
<sequence length="256" mass="28974">MTSRRSTRAKRPSYRELSDDQDHIAADDLSQDEYRHSDRDSNSADEDAHLISSQHSSEHDEQELKSSSPPGGSKKRRISSTLKPNTPSSKKRTVTPTESRTNDDGGGDWEPGVTRVIMKLVGPPQSGHVSKGQISPNVFQFLSDLEANNEREWFAQHDAVYRYCWKNFTQFIDAVLNDIMEQVDDTIPWLPTKDLVYRIYRDVRFSNDKTPYKTNLMASFSRGGRKGPFAGYHVLIKPNEASSPQDVGNLKETISP</sequence>
<reference evidence="2" key="1">
    <citation type="journal article" date="2014" name="Genome Biol. Evol.">
        <title>Gene Loss Rather Than Gene Gain Is Associated with a Host Jump from Monocots to Dicots in the Smut Fungus Melanopsichium pennsylvanicum.</title>
        <authorList>
            <person name="Sharma R."/>
            <person name="Mishra B."/>
            <person name="Runge F."/>
            <person name="Thines M."/>
        </authorList>
    </citation>
    <scope>NUCLEOTIDE SEQUENCE</scope>
    <source>
        <strain evidence="2">4</strain>
    </source>
</reference>
<dbReference type="AlphaFoldDB" id="A0A077QX94"/>
<feature type="compositionally biased region" description="Basic and acidic residues" evidence="1">
    <location>
        <begin position="13"/>
        <end position="49"/>
    </location>
</feature>
<protein>
    <submittedName>
        <fullName evidence="2">Uncharacterized protein</fullName>
    </submittedName>
</protein>
<proteinExistence type="predicted"/>
<dbReference type="Pfam" id="PF09365">
    <property type="entry name" value="DUF2461"/>
    <property type="match status" value="1"/>
</dbReference>
<dbReference type="PANTHER" id="PTHR36452:SF1">
    <property type="entry name" value="DUF2461 DOMAIN-CONTAINING PROTEIN"/>
    <property type="match status" value="1"/>
</dbReference>
<dbReference type="InterPro" id="IPR012808">
    <property type="entry name" value="CHP02453"/>
</dbReference>
<name>A0A077QX94_9BASI</name>
<evidence type="ECO:0000256" key="1">
    <source>
        <dbReference type="SAM" id="MobiDB-lite"/>
    </source>
</evidence>
<accession>A0A077QX94</accession>